<dbReference type="Gene3D" id="3.90.870.10">
    <property type="entry name" value="DHBP synthase"/>
    <property type="match status" value="1"/>
</dbReference>
<keyword evidence="5" id="KW-0808">Transferase</keyword>
<evidence type="ECO:0000256" key="7">
    <source>
        <dbReference type="ARBA" id="ARBA00022695"/>
    </source>
</evidence>
<dbReference type="InterPro" id="IPR017945">
    <property type="entry name" value="DHBP_synth_RibB-like_a/b_dom"/>
</dbReference>
<evidence type="ECO:0000256" key="12">
    <source>
        <dbReference type="SAM" id="MobiDB-lite"/>
    </source>
</evidence>
<dbReference type="NCBIfam" id="TIGR00057">
    <property type="entry name" value="L-threonylcarbamoyladenylate synthase"/>
    <property type="match status" value="1"/>
</dbReference>
<evidence type="ECO:0000313" key="15">
    <source>
        <dbReference type="Proteomes" id="UP000613840"/>
    </source>
</evidence>
<dbReference type="EMBL" id="BMMZ01000002">
    <property type="protein sequence ID" value="GGL55529.1"/>
    <property type="molecule type" value="Genomic_DNA"/>
</dbReference>
<dbReference type="PANTHER" id="PTHR17490">
    <property type="entry name" value="SUA5"/>
    <property type="match status" value="1"/>
</dbReference>
<reference evidence="14" key="1">
    <citation type="journal article" date="2014" name="Int. J. Syst. Evol. Microbiol.">
        <title>Complete genome sequence of Corynebacterium casei LMG S-19264T (=DSM 44701T), isolated from a smear-ripened cheese.</title>
        <authorList>
            <consortium name="US DOE Joint Genome Institute (JGI-PGF)"/>
            <person name="Walter F."/>
            <person name="Albersmeier A."/>
            <person name="Kalinowski J."/>
            <person name="Ruckert C."/>
        </authorList>
    </citation>
    <scope>NUCLEOTIDE SEQUENCE</scope>
    <source>
        <strain evidence="14">CGMCC 4.7306</strain>
    </source>
</reference>
<dbReference type="AlphaFoldDB" id="A0A917S560"/>
<organism evidence="14 15">
    <name type="scientific">Microlunatus endophyticus</name>
    <dbReference type="NCBI Taxonomy" id="1716077"/>
    <lineage>
        <taxon>Bacteria</taxon>
        <taxon>Bacillati</taxon>
        <taxon>Actinomycetota</taxon>
        <taxon>Actinomycetes</taxon>
        <taxon>Propionibacteriales</taxon>
        <taxon>Propionibacteriaceae</taxon>
        <taxon>Microlunatus</taxon>
    </lineage>
</organism>
<evidence type="ECO:0000256" key="4">
    <source>
        <dbReference type="ARBA" id="ARBA00022490"/>
    </source>
</evidence>
<dbReference type="PROSITE" id="PS51163">
    <property type="entry name" value="YRDC"/>
    <property type="match status" value="1"/>
</dbReference>
<evidence type="ECO:0000256" key="11">
    <source>
        <dbReference type="ARBA" id="ARBA00048366"/>
    </source>
</evidence>
<sequence length="298" mass="31632">MTDQITEPGEIPEPETPAGPGYTRYDCTDRDDRAAIDTAAAAARRALDAGQPIVLPTDTVYGIGADAYNADAVQRLQDAKGRGREKPPPVLISDPHFVKALAVDVPDAAMSLVEALWPGALTIVCKASDHLRMDLGETNGTVGLRVPDHELTRELLRQTGPLAVSSANKTGRPSALTCDDAIEQLGTSVAVFLDGGELTGTEGKPSTLVDFTLKETGQILRRGAISLETLQQYLPDVEDLVVDEPEAEEAPAYTVQKLRARHTLQPPLLESAEPAEAIDGGARDEDPSTSSGTSDETD</sequence>
<evidence type="ECO:0000256" key="5">
    <source>
        <dbReference type="ARBA" id="ARBA00022679"/>
    </source>
</evidence>
<dbReference type="InterPro" id="IPR050156">
    <property type="entry name" value="TC-AMP_synthase_SUA5"/>
</dbReference>
<dbReference type="GO" id="GO:0006450">
    <property type="term" value="P:regulation of translational fidelity"/>
    <property type="evidence" value="ECO:0007669"/>
    <property type="project" value="TreeGrafter"/>
</dbReference>
<comment type="similarity">
    <text evidence="2">Belongs to the SUA5 family.</text>
</comment>
<gene>
    <name evidence="14" type="ORF">GCM10011575_12390</name>
</gene>
<dbReference type="Pfam" id="PF01300">
    <property type="entry name" value="Sua5_yciO_yrdC"/>
    <property type="match status" value="1"/>
</dbReference>
<keyword evidence="8" id="KW-0547">Nucleotide-binding</keyword>
<evidence type="ECO:0000256" key="3">
    <source>
        <dbReference type="ARBA" id="ARBA00012584"/>
    </source>
</evidence>
<feature type="domain" description="YrdC-like" evidence="13">
    <location>
        <begin position="37"/>
        <end position="225"/>
    </location>
</feature>
<dbReference type="EC" id="2.7.7.87" evidence="3"/>
<protein>
    <recommendedName>
        <fullName evidence="10">L-threonylcarbamoyladenylate synthase</fullName>
        <ecNumber evidence="3">2.7.7.87</ecNumber>
    </recommendedName>
    <alternativeName>
        <fullName evidence="10">L-threonylcarbamoyladenylate synthase</fullName>
    </alternativeName>
</protein>
<evidence type="ECO:0000256" key="2">
    <source>
        <dbReference type="ARBA" id="ARBA00007663"/>
    </source>
</evidence>
<dbReference type="GO" id="GO:0008033">
    <property type="term" value="P:tRNA processing"/>
    <property type="evidence" value="ECO:0007669"/>
    <property type="project" value="UniProtKB-KW"/>
</dbReference>
<keyword evidence="15" id="KW-1185">Reference proteome</keyword>
<proteinExistence type="inferred from homology"/>
<keyword evidence="4" id="KW-0963">Cytoplasm</keyword>
<evidence type="ECO:0000259" key="13">
    <source>
        <dbReference type="PROSITE" id="PS51163"/>
    </source>
</evidence>
<accession>A0A917S560</accession>
<feature type="region of interest" description="Disordered" evidence="12">
    <location>
        <begin position="1"/>
        <end position="24"/>
    </location>
</feature>
<dbReference type="GO" id="GO:0061710">
    <property type="term" value="F:L-threonylcarbamoyladenylate synthase"/>
    <property type="evidence" value="ECO:0007669"/>
    <property type="project" value="UniProtKB-EC"/>
</dbReference>
<evidence type="ECO:0000256" key="6">
    <source>
        <dbReference type="ARBA" id="ARBA00022694"/>
    </source>
</evidence>
<keyword evidence="9" id="KW-0067">ATP-binding</keyword>
<dbReference type="GO" id="GO:0005737">
    <property type="term" value="C:cytoplasm"/>
    <property type="evidence" value="ECO:0007669"/>
    <property type="project" value="UniProtKB-SubCell"/>
</dbReference>
<dbReference type="GO" id="GO:0003725">
    <property type="term" value="F:double-stranded RNA binding"/>
    <property type="evidence" value="ECO:0007669"/>
    <property type="project" value="InterPro"/>
</dbReference>
<comment type="catalytic activity">
    <reaction evidence="11">
        <text>L-threonine + hydrogencarbonate + ATP = L-threonylcarbamoyladenylate + diphosphate + H2O</text>
        <dbReference type="Rhea" id="RHEA:36407"/>
        <dbReference type="ChEBI" id="CHEBI:15377"/>
        <dbReference type="ChEBI" id="CHEBI:17544"/>
        <dbReference type="ChEBI" id="CHEBI:30616"/>
        <dbReference type="ChEBI" id="CHEBI:33019"/>
        <dbReference type="ChEBI" id="CHEBI:57926"/>
        <dbReference type="ChEBI" id="CHEBI:73682"/>
        <dbReference type="EC" id="2.7.7.87"/>
    </reaction>
</comment>
<dbReference type="SUPFAM" id="SSF55821">
    <property type="entry name" value="YrdC/RibB"/>
    <property type="match status" value="1"/>
</dbReference>
<feature type="compositionally biased region" description="Polar residues" evidence="12">
    <location>
        <begin position="288"/>
        <end position="298"/>
    </location>
</feature>
<dbReference type="RefSeq" id="WP_188894274.1">
    <property type="nucleotide sequence ID" value="NZ_BMMZ01000002.1"/>
</dbReference>
<evidence type="ECO:0000256" key="8">
    <source>
        <dbReference type="ARBA" id="ARBA00022741"/>
    </source>
</evidence>
<keyword evidence="6" id="KW-0819">tRNA processing</keyword>
<evidence type="ECO:0000256" key="1">
    <source>
        <dbReference type="ARBA" id="ARBA00004496"/>
    </source>
</evidence>
<reference evidence="14" key="2">
    <citation type="submission" date="2020-09" db="EMBL/GenBank/DDBJ databases">
        <authorList>
            <person name="Sun Q."/>
            <person name="Zhou Y."/>
        </authorList>
    </citation>
    <scope>NUCLEOTIDE SEQUENCE</scope>
    <source>
        <strain evidence="14">CGMCC 4.7306</strain>
    </source>
</reference>
<feature type="region of interest" description="Disordered" evidence="12">
    <location>
        <begin position="264"/>
        <end position="298"/>
    </location>
</feature>
<comment type="caution">
    <text evidence="14">The sequence shown here is derived from an EMBL/GenBank/DDBJ whole genome shotgun (WGS) entry which is preliminary data.</text>
</comment>
<comment type="subcellular location">
    <subcellularLocation>
        <location evidence="1">Cytoplasm</location>
    </subcellularLocation>
</comment>
<dbReference type="Proteomes" id="UP000613840">
    <property type="component" value="Unassembled WGS sequence"/>
</dbReference>
<dbReference type="GO" id="GO:0005524">
    <property type="term" value="F:ATP binding"/>
    <property type="evidence" value="ECO:0007669"/>
    <property type="project" value="UniProtKB-KW"/>
</dbReference>
<dbReference type="PANTHER" id="PTHR17490:SF16">
    <property type="entry name" value="THREONYLCARBAMOYL-AMP SYNTHASE"/>
    <property type="match status" value="1"/>
</dbReference>
<name>A0A917S560_9ACTN</name>
<keyword evidence="7" id="KW-0548">Nucleotidyltransferase</keyword>
<evidence type="ECO:0000256" key="10">
    <source>
        <dbReference type="ARBA" id="ARBA00029774"/>
    </source>
</evidence>
<dbReference type="GO" id="GO:0000049">
    <property type="term" value="F:tRNA binding"/>
    <property type="evidence" value="ECO:0007669"/>
    <property type="project" value="TreeGrafter"/>
</dbReference>
<dbReference type="InterPro" id="IPR006070">
    <property type="entry name" value="Sua5-like_dom"/>
</dbReference>
<evidence type="ECO:0000313" key="14">
    <source>
        <dbReference type="EMBL" id="GGL55529.1"/>
    </source>
</evidence>
<evidence type="ECO:0000256" key="9">
    <source>
        <dbReference type="ARBA" id="ARBA00022840"/>
    </source>
</evidence>